<reference evidence="2 3" key="1">
    <citation type="submission" date="2022-11" db="EMBL/GenBank/DDBJ databases">
        <title>Mucor velutinosus strain NIH1002 WGS.</title>
        <authorList>
            <person name="Subramanian P."/>
            <person name="Mullikin J.C."/>
            <person name="Segre J.A."/>
            <person name="Zelazny A.M."/>
        </authorList>
    </citation>
    <scope>NUCLEOTIDE SEQUENCE [LARGE SCALE GENOMIC DNA]</scope>
    <source>
        <strain evidence="2 3">NIH1002</strain>
    </source>
</reference>
<sequence length="197" mass="21514">MYFTLPKSQDRPSNPSLLNKKPSNSSIMSTDSNAMAEDRITEIIQNLDDHWGSPPILTPDTLAHILNHQWTNEELVNQEEIKKVSKVAAKATVAANRAIQNNNKAVSTLIEEVCRTIQSMDSEGKHDVTKDLKSDPVIQKFIADKEAASASAPPSAAAAAAAAAIVVGNEEHVMQHLIELLQQHNMNNEKKVDAEST</sequence>
<evidence type="ECO:0000313" key="2">
    <source>
        <dbReference type="EMBL" id="KAK4509606.1"/>
    </source>
</evidence>
<name>A0AAN7D800_9FUNG</name>
<accession>A0AAN7D800</accession>
<dbReference type="RefSeq" id="XP_064676272.1">
    <property type="nucleotide sequence ID" value="XM_064827215.1"/>
</dbReference>
<dbReference type="Proteomes" id="UP001304243">
    <property type="component" value="Unassembled WGS sequence"/>
</dbReference>
<organism evidence="2 3">
    <name type="scientific">Mucor velutinosus</name>
    <dbReference type="NCBI Taxonomy" id="708070"/>
    <lineage>
        <taxon>Eukaryota</taxon>
        <taxon>Fungi</taxon>
        <taxon>Fungi incertae sedis</taxon>
        <taxon>Mucoromycota</taxon>
        <taxon>Mucoromycotina</taxon>
        <taxon>Mucoromycetes</taxon>
        <taxon>Mucorales</taxon>
        <taxon>Mucorineae</taxon>
        <taxon>Mucoraceae</taxon>
        <taxon>Mucor</taxon>
    </lineage>
</organism>
<gene>
    <name evidence="2" type="ORF">ATC70_007959</name>
</gene>
<dbReference type="AlphaFoldDB" id="A0AAN7D800"/>
<dbReference type="GeneID" id="89951645"/>
<dbReference type="EMBL" id="JASEJX010000039">
    <property type="protein sequence ID" value="KAK4509606.1"/>
    <property type="molecule type" value="Genomic_DNA"/>
</dbReference>
<evidence type="ECO:0000313" key="3">
    <source>
        <dbReference type="Proteomes" id="UP001304243"/>
    </source>
</evidence>
<proteinExistence type="predicted"/>
<feature type="region of interest" description="Disordered" evidence="1">
    <location>
        <begin position="1"/>
        <end position="30"/>
    </location>
</feature>
<protein>
    <submittedName>
        <fullName evidence="2">Uncharacterized protein</fullName>
    </submittedName>
</protein>
<feature type="compositionally biased region" description="Polar residues" evidence="1">
    <location>
        <begin position="11"/>
        <end position="30"/>
    </location>
</feature>
<evidence type="ECO:0000256" key="1">
    <source>
        <dbReference type="SAM" id="MobiDB-lite"/>
    </source>
</evidence>
<comment type="caution">
    <text evidence="2">The sequence shown here is derived from an EMBL/GenBank/DDBJ whole genome shotgun (WGS) entry which is preliminary data.</text>
</comment>
<keyword evidence="3" id="KW-1185">Reference proteome</keyword>